<feature type="chain" id="PRO_5047065307" description="GerMN domain-containing protein" evidence="1">
    <location>
        <begin position="29"/>
        <end position="208"/>
    </location>
</feature>
<dbReference type="Pfam" id="PF10646">
    <property type="entry name" value="Germane"/>
    <property type="match status" value="1"/>
</dbReference>
<evidence type="ECO:0000313" key="3">
    <source>
        <dbReference type="EMBL" id="MET8431344.1"/>
    </source>
</evidence>
<dbReference type="Proteomes" id="UP001550044">
    <property type="component" value="Unassembled WGS sequence"/>
</dbReference>
<keyword evidence="1" id="KW-0732">Signal</keyword>
<sequence>MRRSNRGTRRARRAAGALAGAVACAVLAAGCGIRTTSVPVDAGAAPSRVPCSMSAEDVSTQAMQGIPVQIYLICASQLVTVDRSVQIHEAKSDRIRVAQALLDELQEEPAADERQAGFSTDVPATLQISGARGDDPAAVLRLSEQPEDLPSEALAQIVCTYAESESLASDGTVLLGGPGNYAPRAYLCTSETKARPKAVPTLGAAKLS</sequence>
<dbReference type="EMBL" id="JBEXIP010000001">
    <property type="protein sequence ID" value="MET8431344.1"/>
    <property type="molecule type" value="Genomic_DNA"/>
</dbReference>
<gene>
    <name evidence="3" type="ORF">ABZV61_00840</name>
</gene>
<dbReference type="RefSeq" id="WP_356497442.1">
    <property type="nucleotide sequence ID" value="NZ_JBEXEF010000041.1"/>
</dbReference>
<feature type="domain" description="GerMN" evidence="2">
    <location>
        <begin position="79"/>
        <end position="165"/>
    </location>
</feature>
<feature type="signal peptide" evidence="1">
    <location>
        <begin position="1"/>
        <end position="28"/>
    </location>
</feature>
<evidence type="ECO:0000313" key="4">
    <source>
        <dbReference type="Proteomes" id="UP001550044"/>
    </source>
</evidence>
<comment type="caution">
    <text evidence="3">The sequence shown here is derived from an EMBL/GenBank/DDBJ whole genome shotgun (WGS) entry which is preliminary data.</text>
</comment>
<name>A0ABV2U1P3_9ACTN</name>
<dbReference type="InterPro" id="IPR019606">
    <property type="entry name" value="GerMN"/>
</dbReference>
<keyword evidence="4" id="KW-1185">Reference proteome</keyword>
<proteinExistence type="predicted"/>
<organism evidence="3 4">
    <name type="scientific">Streptomyces sp. 900116325</name>
    <dbReference type="NCBI Taxonomy" id="3154295"/>
    <lineage>
        <taxon>Bacteria</taxon>
        <taxon>Bacillati</taxon>
        <taxon>Actinomycetota</taxon>
        <taxon>Actinomycetes</taxon>
        <taxon>Kitasatosporales</taxon>
        <taxon>Streptomycetaceae</taxon>
        <taxon>Streptomyces</taxon>
    </lineage>
</organism>
<evidence type="ECO:0000256" key="1">
    <source>
        <dbReference type="SAM" id="SignalP"/>
    </source>
</evidence>
<protein>
    <recommendedName>
        <fullName evidence="2">GerMN domain-containing protein</fullName>
    </recommendedName>
</protein>
<reference evidence="3 4" key="1">
    <citation type="submission" date="2024-06" db="EMBL/GenBank/DDBJ databases">
        <title>The Natural Products Discovery Center: Release of the First 8490 Sequenced Strains for Exploring Actinobacteria Biosynthetic Diversity.</title>
        <authorList>
            <person name="Kalkreuter E."/>
            <person name="Kautsar S.A."/>
            <person name="Yang D."/>
            <person name="Bader C.D."/>
            <person name="Teijaro C.N."/>
            <person name="Fluegel L."/>
            <person name="Davis C.M."/>
            <person name="Simpson J.R."/>
            <person name="Lauterbach L."/>
            <person name="Steele A.D."/>
            <person name="Gui C."/>
            <person name="Meng S."/>
            <person name="Li G."/>
            <person name="Viehrig K."/>
            <person name="Ye F."/>
            <person name="Su P."/>
            <person name="Kiefer A.F."/>
            <person name="Nichols A."/>
            <person name="Cepeda A.J."/>
            <person name="Yan W."/>
            <person name="Fan B."/>
            <person name="Jiang Y."/>
            <person name="Adhikari A."/>
            <person name="Zheng C.-J."/>
            <person name="Schuster L."/>
            <person name="Cowan T.M."/>
            <person name="Smanski M.J."/>
            <person name="Chevrette M.G."/>
            <person name="De Carvalho L.P.S."/>
            <person name="Shen B."/>
        </authorList>
    </citation>
    <scope>NUCLEOTIDE SEQUENCE [LARGE SCALE GENOMIC DNA]</scope>
    <source>
        <strain evidence="3 4">NPDC005137</strain>
    </source>
</reference>
<accession>A0ABV2U1P3</accession>
<evidence type="ECO:0000259" key="2">
    <source>
        <dbReference type="Pfam" id="PF10646"/>
    </source>
</evidence>
<dbReference type="PROSITE" id="PS51257">
    <property type="entry name" value="PROKAR_LIPOPROTEIN"/>
    <property type="match status" value="1"/>
</dbReference>